<keyword evidence="3" id="KW-1185">Reference proteome</keyword>
<dbReference type="SMART" id="SM00860">
    <property type="entry name" value="SMI1_KNR4"/>
    <property type="match status" value="1"/>
</dbReference>
<dbReference type="Gene3D" id="3.40.1580.10">
    <property type="entry name" value="SMI1/KNR4-like"/>
    <property type="match status" value="1"/>
</dbReference>
<evidence type="ECO:0000259" key="1">
    <source>
        <dbReference type="SMART" id="SM00860"/>
    </source>
</evidence>
<dbReference type="InterPro" id="IPR037883">
    <property type="entry name" value="Knr4/Smi1-like_sf"/>
</dbReference>
<dbReference type="HOGENOM" id="CLU_098198_1_0_10"/>
<dbReference type="AlphaFoldDB" id="H1Y7D2"/>
<dbReference type="eggNOG" id="ENOG5031P71">
    <property type="taxonomic scope" value="Bacteria"/>
</dbReference>
<protein>
    <submittedName>
        <fullName evidence="2">Cell wall assembly/cell proliferation coordinating protein, KNR4-like protein</fullName>
    </submittedName>
</protein>
<dbReference type="Pfam" id="PF14568">
    <property type="entry name" value="SUKH_6"/>
    <property type="match status" value="1"/>
</dbReference>
<dbReference type="SUPFAM" id="SSF160631">
    <property type="entry name" value="SMI1/KNR4-like"/>
    <property type="match status" value="1"/>
</dbReference>
<proteinExistence type="predicted"/>
<name>H1Y7D2_9SPHI</name>
<dbReference type="InterPro" id="IPR018958">
    <property type="entry name" value="Knr4/Smi1-like_dom"/>
</dbReference>
<dbReference type="RefSeq" id="WP_008510029.1">
    <property type="nucleotide sequence ID" value="NZ_CM001403.1"/>
</dbReference>
<dbReference type="EMBL" id="CM001403">
    <property type="protein sequence ID" value="EHQ29019.1"/>
    <property type="molecule type" value="Genomic_DNA"/>
</dbReference>
<organism evidence="2 3">
    <name type="scientific">Mucilaginibacter paludis DSM 18603</name>
    <dbReference type="NCBI Taxonomy" id="714943"/>
    <lineage>
        <taxon>Bacteria</taxon>
        <taxon>Pseudomonadati</taxon>
        <taxon>Bacteroidota</taxon>
        <taxon>Sphingobacteriia</taxon>
        <taxon>Sphingobacteriales</taxon>
        <taxon>Sphingobacteriaceae</taxon>
        <taxon>Mucilaginibacter</taxon>
    </lineage>
</organism>
<dbReference type="OrthoDB" id="980721at2"/>
<evidence type="ECO:0000313" key="3">
    <source>
        <dbReference type="Proteomes" id="UP000002774"/>
    </source>
</evidence>
<reference evidence="2" key="1">
    <citation type="submission" date="2011-09" db="EMBL/GenBank/DDBJ databases">
        <title>The permanent draft genome of Mucilaginibacter paludis DSM 18603.</title>
        <authorList>
            <consortium name="US DOE Joint Genome Institute (JGI-PGF)"/>
            <person name="Lucas S."/>
            <person name="Han J."/>
            <person name="Lapidus A."/>
            <person name="Bruce D."/>
            <person name="Goodwin L."/>
            <person name="Pitluck S."/>
            <person name="Peters L."/>
            <person name="Kyrpides N."/>
            <person name="Mavromatis K."/>
            <person name="Ivanova N."/>
            <person name="Mikhailova N."/>
            <person name="Held B."/>
            <person name="Detter J.C."/>
            <person name="Tapia R."/>
            <person name="Han C."/>
            <person name="Land M."/>
            <person name="Hauser L."/>
            <person name="Markowitz V."/>
            <person name="Cheng J.-F."/>
            <person name="Hugenholtz P."/>
            <person name="Woyke T."/>
            <person name="Wu D."/>
            <person name="Tindall B."/>
            <person name="Brambilla E."/>
            <person name="Klenk H.-P."/>
            <person name="Eisen J.A."/>
        </authorList>
    </citation>
    <scope>NUCLEOTIDE SEQUENCE [LARGE SCALE GENOMIC DNA]</scope>
    <source>
        <strain evidence="2">DSM 18603</strain>
    </source>
</reference>
<dbReference type="Proteomes" id="UP000002774">
    <property type="component" value="Chromosome"/>
</dbReference>
<gene>
    <name evidence="2" type="ORF">Mucpa_4936</name>
</gene>
<evidence type="ECO:0000313" key="2">
    <source>
        <dbReference type="EMBL" id="EHQ29019.1"/>
    </source>
</evidence>
<accession>H1Y7D2</accession>
<sequence length="151" mass="17720">MEKYESIIKLINDNSNVINFGEFGKGVSDLWIDEAQQRLNIIFPPSYIWWLKNYNGGEILGEEIFSIYEMDFDNVKGGDIVYINELNRKNKISDQTQLVIQENNQGEIYYFDLLQKDENGECPVYSNIAETKSKYAVDFIDFISKRIKDKY</sequence>
<feature type="domain" description="Knr4/Smi1-like" evidence="1">
    <location>
        <begin position="26"/>
        <end position="145"/>
    </location>
</feature>